<organism evidence="1 2">
    <name type="scientific">Ensete ventricosum</name>
    <name type="common">Abyssinian banana</name>
    <name type="synonym">Musa ensete</name>
    <dbReference type="NCBI Taxonomy" id="4639"/>
    <lineage>
        <taxon>Eukaryota</taxon>
        <taxon>Viridiplantae</taxon>
        <taxon>Streptophyta</taxon>
        <taxon>Embryophyta</taxon>
        <taxon>Tracheophyta</taxon>
        <taxon>Spermatophyta</taxon>
        <taxon>Magnoliopsida</taxon>
        <taxon>Liliopsida</taxon>
        <taxon>Zingiberales</taxon>
        <taxon>Musaceae</taxon>
        <taxon>Ensete</taxon>
    </lineage>
</organism>
<name>A0A427B6B5_ENSVE</name>
<proteinExistence type="predicted"/>
<comment type="caution">
    <text evidence="1">The sequence shown here is derived from an EMBL/GenBank/DDBJ whole genome shotgun (WGS) entry which is preliminary data.</text>
</comment>
<sequence>MVASNEEEGQQRWCDRQRWLRLKHDRNRGKKKGIKASVISSSDCGRSMATVEGRRRATKLASRLWLQSKRGAATRERKKVAAIGATSKGLRAAVAEKEGAATITIEEEEGSVEEAAYAML</sequence>
<dbReference type="AlphaFoldDB" id="A0A427B6B5"/>
<accession>A0A427B6B5</accession>
<evidence type="ECO:0000313" key="2">
    <source>
        <dbReference type="Proteomes" id="UP000287651"/>
    </source>
</evidence>
<gene>
    <name evidence="1" type="ORF">B296_00006361</name>
</gene>
<protein>
    <submittedName>
        <fullName evidence="1">Uncharacterized protein</fullName>
    </submittedName>
</protein>
<dbReference type="EMBL" id="AMZH03000397">
    <property type="protein sequence ID" value="RRT83986.1"/>
    <property type="molecule type" value="Genomic_DNA"/>
</dbReference>
<dbReference type="Proteomes" id="UP000287651">
    <property type="component" value="Unassembled WGS sequence"/>
</dbReference>
<reference evidence="1 2" key="1">
    <citation type="journal article" date="2014" name="Agronomy (Basel)">
        <title>A Draft Genome Sequence for Ensete ventricosum, the Drought-Tolerant Tree Against Hunger.</title>
        <authorList>
            <person name="Harrison J."/>
            <person name="Moore K.A."/>
            <person name="Paszkiewicz K."/>
            <person name="Jones T."/>
            <person name="Grant M."/>
            <person name="Ambacheew D."/>
            <person name="Muzemil S."/>
            <person name="Studholme D.J."/>
        </authorList>
    </citation>
    <scope>NUCLEOTIDE SEQUENCE [LARGE SCALE GENOMIC DNA]</scope>
</reference>
<evidence type="ECO:0000313" key="1">
    <source>
        <dbReference type="EMBL" id="RRT83986.1"/>
    </source>
</evidence>